<keyword evidence="2" id="KW-1185">Reference proteome</keyword>
<accession>A0A5C3QRN4</accession>
<dbReference type="EMBL" id="ML178819">
    <property type="protein sequence ID" value="TFL04038.1"/>
    <property type="molecule type" value="Genomic_DNA"/>
</dbReference>
<name>A0A5C3QRN4_9AGAR</name>
<reference evidence="1 2" key="1">
    <citation type="journal article" date="2019" name="Nat. Ecol. Evol.">
        <title>Megaphylogeny resolves global patterns of mushroom evolution.</title>
        <authorList>
            <person name="Varga T."/>
            <person name="Krizsan K."/>
            <person name="Foldi C."/>
            <person name="Dima B."/>
            <person name="Sanchez-Garcia M."/>
            <person name="Sanchez-Ramirez S."/>
            <person name="Szollosi G.J."/>
            <person name="Szarkandi J.G."/>
            <person name="Papp V."/>
            <person name="Albert L."/>
            <person name="Andreopoulos W."/>
            <person name="Angelini C."/>
            <person name="Antonin V."/>
            <person name="Barry K.W."/>
            <person name="Bougher N.L."/>
            <person name="Buchanan P."/>
            <person name="Buyck B."/>
            <person name="Bense V."/>
            <person name="Catcheside P."/>
            <person name="Chovatia M."/>
            <person name="Cooper J."/>
            <person name="Damon W."/>
            <person name="Desjardin D."/>
            <person name="Finy P."/>
            <person name="Geml J."/>
            <person name="Haridas S."/>
            <person name="Hughes K."/>
            <person name="Justo A."/>
            <person name="Karasinski D."/>
            <person name="Kautmanova I."/>
            <person name="Kiss B."/>
            <person name="Kocsube S."/>
            <person name="Kotiranta H."/>
            <person name="LaButti K.M."/>
            <person name="Lechner B.E."/>
            <person name="Liimatainen K."/>
            <person name="Lipzen A."/>
            <person name="Lukacs Z."/>
            <person name="Mihaltcheva S."/>
            <person name="Morgado L.N."/>
            <person name="Niskanen T."/>
            <person name="Noordeloos M.E."/>
            <person name="Ohm R.A."/>
            <person name="Ortiz-Santana B."/>
            <person name="Ovrebo C."/>
            <person name="Racz N."/>
            <person name="Riley R."/>
            <person name="Savchenko A."/>
            <person name="Shiryaev A."/>
            <person name="Soop K."/>
            <person name="Spirin V."/>
            <person name="Szebenyi C."/>
            <person name="Tomsovsky M."/>
            <person name="Tulloss R.E."/>
            <person name="Uehling J."/>
            <person name="Grigoriev I.V."/>
            <person name="Vagvolgyi C."/>
            <person name="Papp T."/>
            <person name="Martin F.M."/>
            <person name="Miettinen O."/>
            <person name="Hibbett D.S."/>
            <person name="Nagy L.G."/>
        </authorList>
    </citation>
    <scope>NUCLEOTIDE SEQUENCE [LARGE SCALE GENOMIC DNA]</scope>
    <source>
        <strain evidence="1 2">CBS 309.79</strain>
    </source>
</reference>
<dbReference type="Proteomes" id="UP000305067">
    <property type="component" value="Unassembled WGS sequence"/>
</dbReference>
<dbReference type="OrthoDB" id="3197992at2759"/>
<sequence>SIGDFYRPCTHFRDSYYTGNSTDCGRENCGLSSAHKHTAPNCPCPKEPQDERKIRNLFRYPCDDCKKAEWSRRTSS</sequence>
<dbReference type="AlphaFoldDB" id="A0A5C3QRN4"/>
<proteinExistence type="predicted"/>
<gene>
    <name evidence="1" type="ORF">BDV98DRAFT_503584</name>
</gene>
<organism evidence="1 2">
    <name type="scientific">Pterulicium gracile</name>
    <dbReference type="NCBI Taxonomy" id="1884261"/>
    <lineage>
        <taxon>Eukaryota</taxon>
        <taxon>Fungi</taxon>
        <taxon>Dikarya</taxon>
        <taxon>Basidiomycota</taxon>
        <taxon>Agaricomycotina</taxon>
        <taxon>Agaricomycetes</taxon>
        <taxon>Agaricomycetidae</taxon>
        <taxon>Agaricales</taxon>
        <taxon>Pleurotineae</taxon>
        <taxon>Pterulaceae</taxon>
        <taxon>Pterulicium</taxon>
    </lineage>
</organism>
<evidence type="ECO:0000313" key="1">
    <source>
        <dbReference type="EMBL" id="TFL04038.1"/>
    </source>
</evidence>
<protein>
    <submittedName>
        <fullName evidence="1">Uncharacterized protein</fullName>
    </submittedName>
</protein>
<feature type="non-terminal residue" evidence="1">
    <location>
        <position position="1"/>
    </location>
</feature>
<evidence type="ECO:0000313" key="2">
    <source>
        <dbReference type="Proteomes" id="UP000305067"/>
    </source>
</evidence>